<evidence type="ECO:0000313" key="10">
    <source>
        <dbReference type="Proteomes" id="UP001360953"/>
    </source>
</evidence>
<dbReference type="Pfam" id="PF00270">
    <property type="entry name" value="DEAD"/>
    <property type="match status" value="1"/>
</dbReference>
<accession>A0ABR1LPT6</accession>
<dbReference type="SMART" id="SM00487">
    <property type="entry name" value="DEXDc"/>
    <property type="match status" value="1"/>
</dbReference>
<dbReference type="SUPFAM" id="SSF52540">
    <property type="entry name" value="P-loop containing nucleoside triphosphate hydrolases"/>
    <property type="match status" value="2"/>
</dbReference>
<keyword evidence="3 5" id="KW-0067">ATP-binding</keyword>
<evidence type="ECO:0000259" key="7">
    <source>
        <dbReference type="PROSITE" id="PS51192"/>
    </source>
</evidence>
<keyword evidence="10" id="KW-1185">Reference proteome</keyword>
<dbReference type="InterPro" id="IPR001650">
    <property type="entry name" value="Helicase_C-like"/>
</dbReference>
<evidence type="ECO:0000256" key="2">
    <source>
        <dbReference type="ARBA" id="ARBA00022801"/>
    </source>
</evidence>
<dbReference type="GO" id="GO:0016787">
    <property type="term" value="F:hydrolase activity"/>
    <property type="evidence" value="ECO:0007669"/>
    <property type="project" value="UniProtKB-KW"/>
</dbReference>
<dbReference type="PROSITE" id="PS51194">
    <property type="entry name" value="HELICASE_CTER"/>
    <property type="match status" value="1"/>
</dbReference>
<dbReference type="GeneID" id="92035459"/>
<comment type="domain">
    <text evidence="5">The Q motif is unique to and characteristic of the DEAD box family of RNA helicases and controls ATP binding and hydrolysis.</text>
</comment>
<keyword evidence="4 5" id="KW-0694">RNA-binding</keyword>
<dbReference type="Pfam" id="PF00271">
    <property type="entry name" value="Helicase_C"/>
    <property type="match status" value="1"/>
</dbReference>
<protein>
    <recommendedName>
        <fullName evidence="5">ATP-dependent RNA helicase</fullName>
        <ecNumber evidence="5">3.6.4.13</ecNumber>
    </recommendedName>
</protein>
<comment type="similarity">
    <text evidence="5">Belongs to the DEAD box helicase family.</text>
</comment>
<dbReference type="PANTHER" id="PTHR24031">
    <property type="entry name" value="RNA HELICASE"/>
    <property type="match status" value="1"/>
</dbReference>
<comment type="catalytic activity">
    <reaction evidence="5">
        <text>ATP + H2O = ADP + phosphate + H(+)</text>
        <dbReference type="Rhea" id="RHEA:13065"/>
        <dbReference type="ChEBI" id="CHEBI:15377"/>
        <dbReference type="ChEBI" id="CHEBI:15378"/>
        <dbReference type="ChEBI" id="CHEBI:30616"/>
        <dbReference type="ChEBI" id="CHEBI:43474"/>
        <dbReference type="ChEBI" id="CHEBI:456216"/>
        <dbReference type="EC" id="3.6.4.13"/>
    </reaction>
</comment>
<name>A0ABR1LPT6_9PEZI</name>
<comment type="function">
    <text evidence="5">RNA helicase.</text>
</comment>
<dbReference type="RefSeq" id="XP_066654203.1">
    <property type="nucleotide sequence ID" value="XM_066802553.1"/>
</dbReference>
<evidence type="ECO:0000256" key="5">
    <source>
        <dbReference type="RuleBase" id="RU365068"/>
    </source>
</evidence>
<sequence>MSFSGTPSSERRYVFPASIKEEDGTVPWFGWEDDSNDVSVKREDLGSDAESSDAEKEDLPLWPGWEENTANRAVRDDASSTSALWSELMRAGEPTPAPGPTPRAPSPPPVRPTAYCGWEDLGLPDFLLTNLNWCLWDEPYVVQAQLLRILATKSHALVTGDPESGKTAGLCLAAITFAHQQSGLEPKKTSRTSSPPTVIILCPTGKRAVATHKALEDLASRGPVKVGVAVGGEDLSPQLRQLQQGCDVLVATPGRLVDIASKGRNNPVAKSKLFIMDHADALLGDFFRETTKELWTKGIVDPNTVFSFVANAYSRQLEDKAAEFLGHDKTFSVSTLASLPKAKSSSKRAGMTFRQVSSVVANIDVVKGSIESIRPTYRNKVIIFANSDLQVDVLRWELRGIKGLVLLWGTESQQGKKEALDRCHSQEARVILTTDASAEGLKISGIGHVVHAWLPRRVKESPLESPFNKFLLRSARAARPGVPGSVLALYRKDDGHLFRDLAFHLVRSGQQELNSKDILNLFKSTAMITPSQIWRRHTAEL</sequence>
<keyword evidence="5" id="KW-0347">Helicase</keyword>
<proteinExistence type="inferred from homology"/>
<evidence type="ECO:0000256" key="6">
    <source>
        <dbReference type="SAM" id="MobiDB-lite"/>
    </source>
</evidence>
<feature type="region of interest" description="Disordered" evidence="6">
    <location>
        <begin position="91"/>
        <end position="111"/>
    </location>
</feature>
<dbReference type="PROSITE" id="PS51192">
    <property type="entry name" value="HELICASE_ATP_BIND_1"/>
    <property type="match status" value="1"/>
</dbReference>
<dbReference type="InterPro" id="IPR011545">
    <property type="entry name" value="DEAD/DEAH_box_helicase_dom"/>
</dbReference>
<dbReference type="InterPro" id="IPR014001">
    <property type="entry name" value="Helicase_ATP-bd"/>
</dbReference>
<dbReference type="Gene3D" id="3.40.50.300">
    <property type="entry name" value="P-loop containing nucleotide triphosphate hydrolases"/>
    <property type="match status" value="2"/>
</dbReference>
<comment type="caution">
    <text evidence="9">The sequence shown here is derived from an EMBL/GenBank/DDBJ whole genome shotgun (WGS) entry which is preliminary data.</text>
</comment>
<feature type="domain" description="Helicase ATP-binding" evidence="7">
    <location>
        <begin position="147"/>
        <end position="352"/>
    </location>
</feature>
<dbReference type="InterPro" id="IPR027417">
    <property type="entry name" value="P-loop_NTPase"/>
</dbReference>
<dbReference type="Proteomes" id="UP001360953">
    <property type="component" value="Unassembled WGS sequence"/>
</dbReference>
<reference evidence="9 10" key="1">
    <citation type="submission" date="2024-04" db="EMBL/GenBank/DDBJ databases">
        <title>Phyllosticta paracitricarpa is synonymous to the EU quarantine fungus P. citricarpa based on phylogenomic analyses.</title>
        <authorList>
            <consortium name="Lawrence Berkeley National Laboratory"/>
            <person name="Van ingen-buijs V.A."/>
            <person name="Van westerhoven A.C."/>
            <person name="Haridas S."/>
            <person name="Skiadas P."/>
            <person name="Martin F."/>
            <person name="Groenewald J.Z."/>
            <person name="Crous P.W."/>
            <person name="Seidl M.F."/>
        </authorList>
    </citation>
    <scope>NUCLEOTIDE SEQUENCE [LARGE SCALE GENOMIC DNA]</scope>
    <source>
        <strain evidence="9 10">CPC 17464</strain>
    </source>
</reference>
<dbReference type="EC" id="3.6.4.13" evidence="5"/>
<feature type="region of interest" description="Disordered" evidence="6">
    <location>
        <begin position="24"/>
        <end position="77"/>
    </location>
</feature>
<feature type="domain" description="Helicase C-terminal" evidence="8">
    <location>
        <begin position="369"/>
        <end position="521"/>
    </location>
</feature>
<evidence type="ECO:0000256" key="4">
    <source>
        <dbReference type="ARBA" id="ARBA00022884"/>
    </source>
</evidence>
<keyword evidence="2 5" id="KW-0378">Hydrolase</keyword>
<evidence type="ECO:0000259" key="8">
    <source>
        <dbReference type="PROSITE" id="PS51194"/>
    </source>
</evidence>
<evidence type="ECO:0000256" key="1">
    <source>
        <dbReference type="ARBA" id="ARBA00022741"/>
    </source>
</evidence>
<keyword evidence="1 5" id="KW-0547">Nucleotide-binding</keyword>
<dbReference type="EMBL" id="JBBPEH010000007">
    <property type="protein sequence ID" value="KAK7535787.1"/>
    <property type="molecule type" value="Genomic_DNA"/>
</dbReference>
<organism evidence="9 10">
    <name type="scientific">Phyllosticta citribraziliensis</name>
    <dbReference type="NCBI Taxonomy" id="989973"/>
    <lineage>
        <taxon>Eukaryota</taxon>
        <taxon>Fungi</taxon>
        <taxon>Dikarya</taxon>
        <taxon>Ascomycota</taxon>
        <taxon>Pezizomycotina</taxon>
        <taxon>Dothideomycetes</taxon>
        <taxon>Dothideomycetes incertae sedis</taxon>
        <taxon>Botryosphaeriales</taxon>
        <taxon>Phyllostictaceae</taxon>
        <taxon>Phyllosticta</taxon>
    </lineage>
</organism>
<evidence type="ECO:0000256" key="3">
    <source>
        <dbReference type="ARBA" id="ARBA00022840"/>
    </source>
</evidence>
<feature type="compositionally biased region" description="Pro residues" evidence="6">
    <location>
        <begin position="95"/>
        <end position="111"/>
    </location>
</feature>
<evidence type="ECO:0000313" key="9">
    <source>
        <dbReference type="EMBL" id="KAK7535787.1"/>
    </source>
</evidence>
<gene>
    <name evidence="9" type="ORF">J3D65DRAFT_659009</name>
</gene>